<evidence type="ECO:0000313" key="2">
    <source>
        <dbReference type="EMBL" id="KKL92205.1"/>
    </source>
</evidence>
<dbReference type="EMBL" id="LAZR01019530">
    <property type="protein sequence ID" value="KKL92205.1"/>
    <property type="molecule type" value="Genomic_DNA"/>
</dbReference>
<keyword evidence="1" id="KW-1133">Transmembrane helix</keyword>
<dbReference type="AlphaFoldDB" id="A0A0F9IEE4"/>
<feature type="transmembrane region" description="Helical" evidence="1">
    <location>
        <begin position="37"/>
        <end position="60"/>
    </location>
</feature>
<sequence>MVLKRLLLILLVCLLTLYAPIELTRVILDWEGFSNKFIFEIAFMWFPYVGAISILSVVVFRKLHKEQKT</sequence>
<comment type="caution">
    <text evidence="2">The sequence shown here is derived from an EMBL/GenBank/DDBJ whole genome shotgun (WGS) entry which is preliminary data.</text>
</comment>
<proteinExistence type="predicted"/>
<keyword evidence="1" id="KW-0472">Membrane</keyword>
<keyword evidence="1" id="KW-0812">Transmembrane</keyword>
<reference evidence="2" key="1">
    <citation type="journal article" date="2015" name="Nature">
        <title>Complex archaea that bridge the gap between prokaryotes and eukaryotes.</title>
        <authorList>
            <person name="Spang A."/>
            <person name="Saw J.H."/>
            <person name="Jorgensen S.L."/>
            <person name="Zaremba-Niedzwiedzka K."/>
            <person name="Martijn J."/>
            <person name="Lind A.E."/>
            <person name="van Eijk R."/>
            <person name="Schleper C."/>
            <person name="Guy L."/>
            <person name="Ettema T.J."/>
        </authorList>
    </citation>
    <scope>NUCLEOTIDE SEQUENCE</scope>
</reference>
<gene>
    <name evidence="2" type="ORF">LCGC14_1887040</name>
</gene>
<evidence type="ECO:0000256" key="1">
    <source>
        <dbReference type="SAM" id="Phobius"/>
    </source>
</evidence>
<protein>
    <submittedName>
        <fullName evidence="2">Uncharacterized protein</fullName>
    </submittedName>
</protein>
<name>A0A0F9IEE4_9ZZZZ</name>
<accession>A0A0F9IEE4</accession>
<organism evidence="2">
    <name type="scientific">marine sediment metagenome</name>
    <dbReference type="NCBI Taxonomy" id="412755"/>
    <lineage>
        <taxon>unclassified sequences</taxon>
        <taxon>metagenomes</taxon>
        <taxon>ecological metagenomes</taxon>
    </lineage>
</organism>